<accession>A0ABZ1A085</accession>
<dbReference type="RefSeq" id="WP_323986297.1">
    <property type="nucleotide sequence ID" value="NZ_CP139639.1"/>
</dbReference>
<organism evidence="1 2">
    <name type="scientific">Pseudomonas canadensis</name>
    <dbReference type="NCBI Taxonomy" id="915099"/>
    <lineage>
        <taxon>Bacteria</taxon>
        <taxon>Pseudomonadati</taxon>
        <taxon>Pseudomonadota</taxon>
        <taxon>Gammaproteobacteria</taxon>
        <taxon>Pseudomonadales</taxon>
        <taxon>Pseudomonadaceae</taxon>
        <taxon>Pseudomonas</taxon>
    </lineage>
</organism>
<sequence length="223" mass="25283">MKRFYSAKENTFFNEEFHGTRTITVPDPNWIQPIIRVPDPEWIQPTVSVPNPAWIEGDESVGQTIFVPDPDAVAPLIEAPDYSAVPPLIVVPNPKCMLPPESELVDVSQEEHDEIYRVLSLGGSILAPGKKGRPSTAPAPGPTLEELKKRERAIRDRALLLTDPLISRHRDELEAERPITLTAEQYKQLQGYRQDLRDWPESEHFPAVEYRPVQPAWLAELIQ</sequence>
<reference evidence="1 2" key="1">
    <citation type="submission" date="2023-12" db="EMBL/GenBank/DDBJ databases">
        <title>First complete genome sequence of Pseudomonas canadensis strain Pcan-CK-23 isolated from homogenized tissues of Zophobas morio larvae.</title>
        <authorList>
            <person name="Kundlacz C."/>
            <person name="Aldeia C."/>
            <person name="Eddoubaji Y."/>
            <person name="Campos-Madueno E.I."/>
            <person name="Endimiani A."/>
        </authorList>
    </citation>
    <scope>NUCLEOTIDE SEQUENCE [LARGE SCALE GENOMIC DNA]</scope>
    <source>
        <strain evidence="1 2">Pcan-CK-23</strain>
    </source>
</reference>
<protein>
    <submittedName>
        <fullName evidence="1">Phage tail assembly chaperone</fullName>
    </submittedName>
</protein>
<dbReference type="EMBL" id="CP139639">
    <property type="protein sequence ID" value="WRI22532.1"/>
    <property type="molecule type" value="Genomic_DNA"/>
</dbReference>
<keyword evidence="2" id="KW-1185">Reference proteome</keyword>
<name>A0ABZ1A085_9PSED</name>
<proteinExistence type="predicted"/>
<evidence type="ECO:0000313" key="1">
    <source>
        <dbReference type="EMBL" id="WRI22532.1"/>
    </source>
</evidence>
<gene>
    <name evidence="1" type="ORF">SPL95_18145</name>
</gene>
<evidence type="ECO:0000313" key="2">
    <source>
        <dbReference type="Proteomes" id="UP001322392"/>
    </source>
</evidence>
<dbReference type="Proteomes" id="UP001322392">
    <property type="component" value="Chromosome"/>
</dbReference>